<accession>A0A9P5X6G2</accession>
<protein>
    <submittedName>
        <fullName evidence="2">Uncharacterized protein</fullName>
    </submittedName>
</protein>
<dbReference type="AlphaFoldDB" id="A0A9P5X6G2"/>
<evidence type="ECO:0000313" key="3">
    <source>
        <dbReference type="Proteomes" id="UP000807342"/>
    </source>
</evidence>
<organism evidence="2 3">
    <name type="scientific">Macrolepiota fuliginosa MF-IS2</name>
    <dbReference type="NCBI Taxonomy" id="1400762"/>
    <lineage>
        <taxon>Eukaryota</taxon>
        <taxon>Fungi</taxon>
        <taxon>Dikarya</taxon>
        <taxon>Basidiomycota</taxon>
        <taxon>Agaricomycotina</taxon>
        <taxon>Agaricomycetes</taxon>
        <taxon>Agaricomycetidae</taxon>
        <taxon>Agaricales</taxon>
        <taxon>Agaricineae</taxon>
        <taxon>Agaricaceae</taxon>
        <taxon>Macrolepiota</taxon>
    </lineage>
</organism>
<gene>
    <name evidence="2" type="ORF">P691DRAFT_805281</name>
</gene>
<feature type="region of interest" description="Disordered" evidence="1">
    <location>
        <begin position="1"/>
        <end position="21"/>
    </location>
</feature>
<dbReference type="EMBL" id="MU151286">
    <property type="protein sequence ID" value="KAF9445698.1"/>
    <property type="molecule type" value="Genomic_DNA"/>
</dbReference>
<evidence type="ECO:0000256" key="1">
    <source>
        <dbReference type="SAM" id="MobiDB-lite"/>
    </source>
</evidence>
<keyword evidence="3" id="KW-1185">Reference proteome</keyword>
<reference evidence="2" key="1">
    <citation type="submission" date="2020-11" db="EMBL/GenBank/DDBJ databases">
        <authorList>
            <consortium name="DOE Joint Genome Institute"/>
            <person name="Ahrendt S."/>
            <person name="Riley R."/>
            <person name="Andreopoulos W."/>
            <person name="Labutti K."/>
            <person name="Pangilinan J."/>
            <person name="Ruiz-Duenas F.J."/>
            <person name="Barrasa J.M."/>
            <person name="Sanchez-Garcia M."/>
            <person name="Camarero S."/>
            <person name="Miyauchi S."/>
            <person name="Serrano A."/>
            <person name="Linde D."/>
            <person name="Babiker R."/>
            <person name="Drula E."/>
            <person name="Ayuso-Fernandez I."/>
            <person name="Pacheco R."/>
            <person name="Padilla G."/>
            <person name="Ferreira P."/>
            <person name="Barriuso J."/>
            <person name="Kellner H."/>
            <person name="Castanera R."/>
            <person name="Alfaro M."/>
            <person name="Ramirez L."/>
            <person name="Pisabarro A.G."/>
            <person name="Kuo A."/>
            <person name="Tritt A."/>
            <person name="Lipzen A."/>
            <person name="He G."/>
            <person name="Yan M."/>
            <person name="Ng V."/>
            <person name="Cullen D."/>
            <person name="Martin F."/>
            <person name="Rosso M.-N."/>
            <person name="Henrissat B."/>
            <person name="Hibbett D."/>
            <person name="Martinez A.T."/>
            <person name="Grigoriev I.V."/>
        </authorList>
    </citation>
    <scope>NUCLEOTIDE SEQUENCE</scope>
    <source>
        <strain evidence="2">MF-IS2</strain>
    </source>
</reference>
<evidence type="ECO:0000313" key="2">
    <source>
        <dbReference type="EMBL" id="KAF9445698.1"/>
    </source>
</evidence>
<name>A0A9P5X6G2_9AGAR</name>
<dbReference type="OrthoDB" id="3016500at2759"/>
<dbReference type="Proteomes" id="UP000807342">
    <property type="component" value="Unassembled WGS sequence"/>
</dbReference>
<comment type="caution">
    <text evidence="2">The sequence shown here is derived from an EMBL/GenBank/DDBJ whole genome shotgun (WGS) entry which is preliminary data.</text>
</comment>
<proteinExistence type="predicted"/>
<sequence length="364" mass="41517">MKLGQEAFSKVPEANPPPVTDEASLRTALTTYGAKEFRNQFSFDYQQRPPESQDPSMFFKSFNSLSYFEDMDTTDVDPYLTTSILSMVPLPDWVQVNALKDMGNDYRQIIVGQEKGNWRNVKVDRTYSRPGESLNPVVCKGMIVYYTDTRVTDQQITVSIAWVFFLGVYYEVLNHAALVRIDLLKNLCDNLVNVMKNPDTSVSTLPDKTRLTILLGRYARDEFYNNFGYELMDQATSPINRVPETPLYTIEQTGEFESWDDQKIQDWVDTILTPSDFPPLEQISGIRQDLIDSTKYKLQGQNDAGLNTWNVNDYSKTYGYDGETTIKVAGTFVHCNGTLTTGEDTVKISFVQFSGVFFNSEDPW</sequence>